<accession>A0ABQ9HUG2</accession>
<dbReference type="PANTHER" id="PTHR47331">
    <property type="entry name" value="PHD-TYPE DOMAIN-CONTAINING PROTEIN"/>
    <property type="match status" value="1"/>
</dbReference>
<feature type="compositionally biased region" description="Basic and acidic residues" evidence="1">
    <location>
        <begin position="29"/>
        <end position="46"/>
    </location>
</feature>
<protein>
    <submittedName>
        <fullName evidence="2">Uncharacterized protein</fullName>
    </submittedName>
</protein>
<feature type="region of interest" description="Disordered" evidence="1">
    <location>
        <begin position="17"/>
        <end position="53"/>
    </location>
</feature>
<evidence type="ECO:0000256" key="1">
    <source>
        <dbReference type="SAM" id="MobiDB-lite"/>
    </source>
</evidence>
<feature type="compositionally biased region" description="Basic residues" evidence="1">
    <location>
        <begin position="18"/>
        <end position="28"/>
    </location>
</feature>
<gene>
    <name evidence="2" type="ORF">PR048_007504</name>
</gene>
<dbReference type="EMBL" id="JARBHB010000003">
    <property type="protein sequence ID" value="KAJ8888019.1"/>
    <property type="molecule type" value="Genomic_DNA"/>
</dbReference>
<proteinExistence type="predicted"/>
<comment type="caution">
    <text evidence="2">The sequence shown here is derived from an EMBL/GenBank/DDBJ whole genome shotgun (WGS) entry which is preliminary data.</text>
</comment>
<evidence type="ECO:0000313" key="2">
    <source>
        <dbReference type="EMBL" id="KAJ8888019.1"/>
    </source>
</evidence>
<keyword evidence="3" id="KW-1185">Reference proteome</keyword>
<dbReference type="PANTHER" id="PTHR47331:SF5">
    <property type="entry name" value="RIBONUCLEASE H"/>
    <property type="match status" value="1"/>
</dbReference>
<sequence>MDEFLLRTSCLNSEKYSYRHQKRSRKSTHQADKLTSRGENLRHQECGEGPGQTGVPMVGPQYLYSSWLTLGKVWRGVMAGAASRAAYCIRTSGAIQQCALVLWMISMHSFGGSAGEKYKSSGAESEIFPMGRAKESRLSRELQHMMWWSASCWNPIAILQRCRDMYSPVPGVVLGALCLRIASTRVAPPSWAESNCAVISRGGSKQASLLCGLHRLHELSPSNMQSGKGTNLHGLDGMYEACSVVHGLLCRLPQICRAVLVHVHLAHDCPLSQLPHSLRKGQRTPLVDRSKVTRRRRANVASATQPEINSDYNAFLKEYEALGHMHCLEAVPESQVVHYIPHHCVIKERSSTTKLRVVFDASAPTSGNSLNVLMAGPKLQRDVVEIITYFRLHPVVFTTDI</sequence>
<name>A0ABQ9HUG2_9NEOP</name>
<organism evidence="2 3">
    <name type="scientific">Dryococelus australis</name>
    <dbReference type="NCBI Taxonomy" id="614101"/>
    <lineage>
        <taxon>Eukaryota</taxon>
        <taxon>Metazoa</taxon>
        <taxon>Ecdysozoa</taxon>
        <taxon>Arthropoda</taxon>
        <taxon>Hexapoda</taxon>
        <taxon>Insecta</taxon>
        <taxon>Pterygota</taxon>
        <taxon>Neoptera</taxon>
        <taxon>Polyneoptera</taxon>
        <taxon>Phasmatodea</taxon>
        <taxon>Verophasmatodea</taxon>
        <taxon>Anareolatae</taxon>
        <taxon>Phasmatidae</taxon>
        <taxon>Eurycanthinae</taxon>
        <taxon>Dryococelus</taxon>
    </lineage>
</organism>
<dbReference type="Proteomes" id="UP001159363">
    <property type="component" value="Chromosome 3"/>
</dbReference>
<evidence type="ECO:0000313" key="3">
    <source>
        <dbReference type="Proteomes" id="UP001159363"/>
    </source>
</evidence>
<reference evidence="2 3" key="1">
    <citation type="submission" date="2023-02" db="EMBL/GenBank/DDBJ databases">
        <title>LHISI_Scaffold_Assembly.</title>
        <authorList>
            <person name="Stuart O.P."/>
            <person name="Cleave R."/>
            <person name="Magrath M.J.L."/>
            <person name="Mikheyev A.S."/>
        </authorList>
    </citation>
    <scope>NUCLEOTIDE SEQUENCE [LARGE SCALE GENOMIC DNA]</scope>
    <source>
        <strain evidence="2">Daus_M_001</strain>
        <tissue evidence="2">Leg muscle</tissue>
    </source>
</reference>